<reference evidence="1" key="2">
    <citation type="journal article" date="2015" name="Fish Shellfish Immunol.">
        <title>Early steps in the European eel (Anguilla anguilla)-Vibrio vulnificus interaction in the gills: Role of the RtxA13 toxin.</title>
        <authorList>
            <person name="Callol A."/>
            <person name="Pajuelo D."/>
            <person name="Ebbesson L."/>
            <person name="Teles M."/>
            <person name="MacKenzie S."/>
            <person name="Amaro C."/>
        </authorList>
    </citation>
    <scope>NUCLEOTIDE SEQUENCE</scope>
</reference>
<dbReference type="AlphaFoldDB" id="A0A0E9W314"/>
<protein>
    <submittedName>
        <fullName evidence="1">Uncharacterized protein</fullName>
    </submittedName>
</protein>
<reference evidence="1" key="1">
    <citation type="submission" date="2014-11" db="EMBL/GenBank/DDBJ databases">
        <authorList>
            <person name="Amaro Gonzalez C."/>
        </authorList>
    </citation>
    <scope>NUCLEOTIDE SEQUENCE</scope>
</reference>
<name>A0A0E9W314_ANGAN</name>
<evidence type="ECO:0000313" key="1">
    <source>
        <dbReference type="EMBL" id="JAH84722.1"/>
    </source>
</evidence>
<sequence length="91" mass="10384">MLRISTKKLQLGSRDSVSLIAELGVFVPVTQYNLSCIQSAVLLYEAKADVLLKLLLRILPTEGRHWNSCQFLFLDHPFHKLEVIRLIVSHV</sequence>
<dbReference type="EMBL" id="GBXM01023855">
    <property type="protein sequence ID" value="JAH84722.1"/>
    <property type="molecule type" value="Transcribed_RNA"/>
</dbReference>
<proteinExistence type="predicted"/>
<accession>A0A0E9W314</accession>
<organism evidence="1">
    <name type="scientific">Anguilla anguilla</name>
    <name type="common">European freshwater eel</name>
    <name type="synonym">Muraena anguilla</name>
    <dbReference type="NCBI Taxonomy" id="7936"/>
    <lineage>
        <taxon>Eukaryota</taxon>
        <taxon>Metazoa</taxon>
        <taxon>Chordata</taxon>
        <taxon>Craniata</taxon>
        <taxon>Vertebrata</taxon>
        <taxon>Euteleostomi</taxon>
        <taxon>Actinopterygii</taxon>
        <taxon>Neopterygii</taxon>
        <taxon>Teleostei</taxon>
        <taxon>Anguilliformes</taxon>
        <taxon>Anguillidae</taxon>
        <taxon>Anguilla</taxon>
    </lineage>
</organism>